<accession>A0AAD5YLZ1</accession>
<organism evidence="3 4">
    <name type="scientific">Meripilus lineatus</name>
    <dbReference type="NCBI Taxonomy" id="2056292"/>
    <lineage>
        <taxon>Eukaryota</taxon>
        <taxon>Fungi</taxon>
        <taxon>Dikarya</taxon>
        <taxon>Basidiomycota</taxon>
        <taxon>Agaricomycotina</taxon>
        <taxon>Agaricomycetes</taxon>
        <taxon>Polyporales</taxon>
        <taxon>Meripilaceae</taxon>
        <taxon>Meripilus</taxon>
    </lineage>
</organism>
<keyword evidence="2" id="KW-0732">Signal</keyword>
<feature type="region of interest" description="Disordered" evidence="1">
    <location>
        <begin position="180"/>
        <end position="209"/>
    </location>
</feature>
<evidence type="ECO:0008006" key="5">
    <source>
        <dbReference type="Google" id="ProtNLM"/>
    </source>
</evidence>
<dbReference type="EMBL" id="JANAWD010000056">
    <property type="protein sequence ID" value="KAJ3488950.1"/>
    <property type="molecule type" value="Genomic_DNA"/>
</dbReference>
<evidence type="ECO:0000313" key="4">
    <source>
        <dbReference type="Proteomes" id="UP001212997"/>
    </source>
</evidence>
<sequence>MPSFPNPLLPILVFVILAFYRRRASTMDRANKVAYIETDKSIKEIRDIYRLCGNIRAIHPVPSCNRTKRSSFFVEFSETNSVNYARALQVVNTKVHAVSESPQLFADFEAAVSSPSSSNNVKQDAIDDSGPPNAPRAPARSSDTNTTPQGPNAVAASRADTHSFYASSSTLGVRQLAERENGSLHNPPASLLPRPRCTTRPGGIDASHIPFSEPPSAGSAGNVSSPTASPCLPTLGDPVPTHVAPSLIPSPLSGLQGLGLTCLPTPPPSATVSASPSLMLSNLETQYSCDLEILTENPDNVIGNLIRNAATSQDRDKWVIVAVRYRNKGNTGAAISVLEEMVKGDSISEDLPRYFLTPIDAPVMTSPSVGLEDCDLKPAFLMLASCYNELSKCSRLNGGTESNTHQRMAAENLQRVYGKNVPSLEHRLSPDLRRGSLTDSSNLSLHYNSARSSPTEDHSHLQKLQREVQSLRDRQTHSSACLSQLRSTKRKLEDDLDAERHCRRKVERDLQHSSQELSSARRAERSAAEQYRREVETRRRAEERAIELRDEVIEANKKLEMLARESTEKEWKTKDCLGKLGVLFLKAAKGEAVLETEDLAVLAGGSSSGSDHRRLSSGGRGTQASVVGF</sequence>
<feature type="region of interest" description="Disordered" evidence="1">
    <location>
        <begin position="605"/>
        <end position="629"/>
    </location>
</feature>
<feature type="chain" id="PRO_5042045732" description="RRM domain-containing protein" evidence="2">
    <location>
        <begin position="27"/>
        <end position="629"/>
    </location>
</feature>
<name>A0AAD5YLZ1_9APHY</name>
<feature type="compositionally biased region" description="Polar residues" evidence="1">
    <location>
        <begin position="437"/>
        <end position="453"/>
    </location>
</feature>
<feature type="compositionally biased region" description="Polar residues" evidence="1">
    <location>
        <begin position="141"/>
        <end position="150"/>
    </location>
</feature>
<evidence type="ECO:0000256" key="1">
    <source>
        <dbReference type="SAM" id="MobiDB-lite"/>
    </source>
</evidence>
<feature type="region of interest" description="Disordered" evidence="1">
    <location>
        <begin position="506"/>
        <end position="537"/>
    </location>
</feature>
<evidence type="ECO:0000256" key="2">
    <source>
        <dbReference type="SAM" id="SignalP"/>
    </source>
</evidence>
<proteinExistence type="predicted"/>
<protein>
    <recommendedName>
        <fullName evidence="5">RRM domain-containing protein</fullName>
    </recommendedName>
</protein>
<evidence type="ECO:0000313" key="3">
    <source>
        <dbReference type="EMBL" id="KAJ3488950.1"/>
    </source>
</evidence>
<feature type="signal peptide" evidence="2">
    <location>
        <begin position="1"/>
        <end position="26"/>
    </location>
</feature>
<dbReference type="AlphaFoldDB" id="A0AAD5YLZ1"/>
<comment type="caution">
    <text evidence="3">The sequence shown here is derived from an EMBL/GenBank/DDBJ whole genome shotgun (WGS) entry which is preliminary data.</text>
</comment>
<feature type="region of interest" description="Disordered" evidence="1">
    <location>
        <begin position="424"/>
        <end position="461"/>
    </location>
</feature>
<dbReference type="Proteomes" id="UP001212997">
    <property type="component" value="Unassembled WGS sequence"/>
</dbReference>
<gene>
    <name evidence="3" type="ORF">NLI96_g2503</name>
</gene>
<feature type="region of interest" description="Disordered" evidence="1">
    <location>
        <begin position="114"/>
        <end position="160"/>
    </location>
</feature>
<feature type="compositionally biased region" description="Basic and acidic residues" evidence="1">
    <location>
        <begin position="519"/>
        <end position="537"/>
    </location>
</feature>
<keyword evidence="4" id="KW-1185">Reference proteome</keyword>
<reference evidence="3" key="1">
    <citation type="submission" date="2022-07" db="EMBL/GenBank/DDBJ databases">
        <title>Genome Sequence of Physisporinus lineatus.</title>
        <authorList>
            <person name="Buettner E."/>
        </authorList>
    </citation>
    <scope>NUCLEOTIDE SEQUENCE</scope>
    <source>
        <strain evidence="3">VT162</strain>
    </source>
</reference>
<feature type="compositionally biased region" description="Basic and acidic residues" evidence="1">
    <location>
        <begin position="424"/>
        <end position="436"/>
    </location>
</feature>